<name>A0A8J6JB13_9FIRM</name>
<dbReference type="PANTHER" id="PTHR21039:SF0">
    <property type="entry name" value="HISTIDINOL-PHOSPHATASE"/>
    <property type="match status" value="1"/>
</dbReference>
<dbReference type="Gene3D" id="3.20.20.140">
    <property type="entry name" value="Metal-dependent hydrolases"/>
    <property type="match status" value="1"/>
</dbReference>
<keyword evidence="11" id="KW-1185">Reference proteome</keyword>
<dbReference type="PANTHER" id="PTHR21039">
    <property type="entry name" value="HISTIDINOL PHOSPHATASE-RELATED"/>
    <property type="match status" value="1"/>
</dbReference>
<organism evidence="10 11">
    <name type="scientific">Lawsonibacter faecis</name>
    <dbReference type="NCBI Taxonomy" id="2763052"/>
    <lineage>
        <taxon>Bacteria</taxon>
        <taxon>Bacillati</taxon>
        <taxon>Bacillota</taxon>
        <taxon>Clostridia</taxon>
        <taxon>Eubacteriales</taxon>
        <taxon>Oscillospiraceae</taxon>
        <taxon>Lawsonibacter</taxon>
    </lineage>
</organism>
<proteinExistence type="inferred from homology"/>
<dbReference type="EC" id="3.1.3.15" evidence="3 8"/>
<evidence type="ECO:0000313" key="11">
    <source>
        <dbReference type="Proteomes" id="UP000607645"/>
    </source>
</evidence>
<dbReference type="NCBIfam" id="TIGR01856">
    <property type="entry name" value="hisJ_fam"/>
    <property type="match status" value="1"/>
</dbReference>
<evidence type="ECO:0000259" key="9">
    <source>
        <dbReference type="Pfam" id="PF02811"/>
    </source>
</evidence>
<evidence type="ECO:0000256" key="3">
    <source>
        <dbReference type="ARBA" id="ARBA00013085"/>
    </source>
</evidence>
<evidence type="ECO:0000256" key="6">
    <source>
        <dbReference type="ARBA" id="ARBA00023102"/>
    </source>
</evidence>
<keyword evidence="6 8" id="KW-0368">Histidine biosynthesis</keyword>
<dbReference type="InterPro" id="IPR010140">
    <property type="entry name" value="Histidinol_P_phosphatase_HisJ"/>
</dbReference>
<comment type="pathway">
    <text evidence="1 8">Amino-acid biosynthesis; L-histidine biosynthesis; L-histidine from 5-phospho-alpha-D-ribose 1-diphosphate: step 8/9.</text>
</comment>
<protein>
    <recommendedName>
        <fullName evidence="3 8">Histidinol-phosphatase</fullName>
        <shortName evidence="8">HolPase</shortName>
        <ecNumber evidence="3 8">3.1.3.15</ecNumber>
    </recommendedName>
</protein>
<dbReference type="GO" id="GO:0000105">
    <property type="term" value="P:L-histidine biosynthetic process"/>
    <property type="evidence" value="ECO:0007669"/>
    <property type="project" value="UniProtKB-UniRule"/>
</dbReference>
<dbReference type="RefSeq" id="WP_155147762.1">
    <property type="nucleotide sequence ID" value="NZ_JACOPQ010000005.1"/>
</dbReference>
<dbReference type="GO" id="GO:0004401">
    <property type="term" value="F:histidinol-phosphatase activity"/>
    <property type="evidence" value="ECO:0007669"/>
    <property type="project" value="UniProtKB-UniRule"/>
</dbReference>
<comment type="caution">
    <text evidence="10">The sequence shown here is derived from an EMBL/GenBank/DDBJ whole genome shotgun (WGS) entry which is preliminary data.</text>
</comment>
<sequence length="267" mass="29644">MFLADYHTHTLVSPDSQASIYDMAAAASAAGLRELCITDHCDLLSLEGDRQLTFDWEPSLAQFDEAEFFADPNLVLRLGLELGSAHVCPEAARNILDRPGLDFVIGSLHNRSEAAGGGDYYCVEYSSPQVCRDILDDYFTNMEALVRLPDCYDVLGHIIYPLRYMVRDGQSVSLEHCYGRLRAIFRAAVESGRGIEFNTWCGRTVEEWRPVLALYREAGGEIVTTGSDAHAPENVGKGLADACGLLRDMGFRYLTTYKGRKPAFVKL</sequence>
<dbReference type="SUPFAM" id="SSF89550">
    <property type="entry name" value="PHP domain-like"/>
    <property type="match status" value="1"/>
</dbReference>
<evidence type="ECO:0000256" key="2">
    <source>
        <dbReference type="ARBA" id="ARBA00009152"/>
    </source>
</evidence>
<evidence type="ECO:0000256" key="7">
    <source>
        <dbReference type="ARBA" id="ARBA00049158"/>
    </source>
</evidence>
<reference evidence="10" key="1">
    <citation type="submission" date="2020-08" db="EMBL/GenBank/DDBJ databases">
        <title>Genome public.</title>
        <authorList>
            <person name="Liu C."/>
            <person name="Sun Q."/>
        </authorList>
    </citation>
    <scope>NUCLEOTIDE SEQUENCE</scope>
    <source>
        <strain evidence="10">NSJ-52</strain>
    </source>
</reference>
<comment type="similarity">
    <text evidence="2 8">Belongs to the PHP hydrolase family. HisK subfamily.</text>
</comment>
<evidence type="ECO:0000256" key="4">
    <source>
        <dbReference type="ARBA" id="ARBA00022605"/>
    </source>
</evidence>
<evidence type="ECO:0000256" key="5">
    <source>
        <dbReference type="ARBA" id="ARBA00022801"/>
    </source>
</evidence>
<evidence type="ECO:0000256" key="1">
    <source>
        <dbReference type="ARBA" id="ARBA00004970"/>
    </source>
</evidence>
<dbReference type="AlphaFoldDB" id="A0A8J6JB13"/>
<dbReference type="GO" id="GO:0005737">
    <property type="term" value="C:cytoplasm"/>
    <property type="evidence" value="ECO:0007669"/>
    <property type="project" value="TreeGrafter"/>
</dbReference>
<dbReference type="Pfam" id="PF02811">
    <property type="entry name" value="PHP"/>
    <property type="match status" value="1"/>
</dbReference>
<dbReference type="InterPro" id="IPR016195">
    <property type="entry name" value="Pol/histidinol_Pase-like"/>
</dbReference>
<accession>A0A8J6JB13</accession>
<gene>
    <name evidence="10" type="ORF">H8S62_07660</name>
</gene>
<keyword evidence="4 8" id="KW-0028">Amino-acid biosynthesis</keyword>
<keyword evidence="5 8" id="KW-0378">Hydrolase</keyword>
<feature type="domain" description="PHP" evidence="9">
    <location>
        <begin position="5"/>
        <end position="199"/>
    </location>
</feature>
<evidence type="ECO:0000256" key="8">
    <source>
        <dbReference type="RuleBase" id="RU366003"/>
    </source>
</evidence>
<evidence type="ECO:0000313" key="10">
    <source>
        <dbReference type="EMBL" id="MBC5736888.1"/>
    </source>
</evidence>
<dbReference type="UniPathway" id="UPA00031">
    <property type="reaction ID" value="UER00013"/>
</dbReference>
<dbReference type="Proteomes" id="UP000607645">
    <property type="component" value="Unassembled WGS sequence"/>
</dbReference>
<comment type="catalytic activity">
    <reaction evidence="7 8">
        <text>L-histidinol phosphate + H2O = L-histidinol + phosphate</text>
        <dbReference type="Rhea" id="RHEA:14465"/>
        <dbReference type="ChEBI" id="CHEBI:15377"/>
        <dbReference type="ChEBI" id="CHEBI:43474"/>
        <dbReference type="ChEBI" id="CHEBI:57699"/>
        <dbReference type="ChEBI" id="CHEBI:57980"/>
        <dbReference type="EC" id="3.1.3.15"/>
    </reaction>
</comment>
<dbReference type="InterPro" id="IPR004013">
    <property type="entry name" value="PHP_dom"/>
</dbReference>
<dbReference type="EMBL" id="JACOPQ010000005">
    <property type="protein sequence ID" value="MBC5736888.1"/>
    <property type="molecule type" value="Genomic_DNA"/>
</dbReference>